<dbReference type="AlphaFoldDB" id="A0A2P5FXK0"/>
<reference evidence="2" key="1">
    <citation type="submission" date="2016-06" db="EMBL/GenBank/DDBJ databases">
        <title>Parallel loss of symbiosis genes in relatives of nitrogen-fixing non-legume Parasponia.</title>
        <authorList>
            <person name="Van Velzen R."/>
            <person name="Holmer R."/>
            <person name="Bu F."/>
            <person name="Rutten L."/>
            <person name="Van Zeijl A."/>
            <person name="Liu W."/>
            <person name="Santuari L."/>
            <person name="Cao Q."/>
            <person name="Sharma T."/>
            <person name="Shen D."/>
            <person name="Roswanjaya Y."/>
            <person name="Wardhani T."/>
            <person name="Kalhor M.S."/>
            <person name="Jansen J."/>
            <person name="Van den Hoogen J."/>
            <person name="Gungor B."/>
            <person name="Hartog M."/>
            <person name="Hontelez J."/>
            <person name="Verver J."/>
            <person name="Yang W.-C."/>
            <person name="Schijlen E."/>
            <person name="Repin R."/>
            <person name="Schilthuizen M."/>
            <person name="Schranz E."/>
            <person name="Heidstra R."/>
            <person name="Miyata K."/>
            <person name="Fedorova E."/>
            <person name="Kohlen W."/>
            <person name="Bisseling T."/>
            <person name="Smit S."/>
            <person name="Geurts R."/>
        </authorList>
    </citation>
    <scope>NUCLEOTIDE SEQUENCE [LARGE SCALE GENOMIC DNA]</scope>
    <source>
        <strain evidence="2">cv. RG33-2</strain>
    </source>
</reference>
<accession>A0A2P5FXK0</accession>
<comment type="caution">
    <text evidence="1">The sequence shown here is derived from an EMBL/GenBank/DDBJ whole genome shotgun (WGS) entry which is preliminary data.</text>
</comment>
<dbReference type="OrthoDB" id="10388243at2759"/>
<keyword evidence="2" id="KW-1185">Reference proteome</keyword>
<dbReference type="Proteomes" id="UP000237000">
    <property type="component" value="Unassembled WGS sequence"/>
</dbReference>
<dbReference type="InParanoid" id="A0A2P5FXK0"/>
<sequence>MEQEQFGMSPFVTVLFRERLKLKLHNTMSPQLPDQRFAETSEKNFVILSSNRDICSQIAPLECIPKLVSLLPDIALVRKCRFIVKNLCSTEEAMASVSLV</sequence>
<proteinExistence type="predicted"/>
<evidence type="ECO:0000313" key="1">
    <source>
        <dbReference type="EMBL" id="POO02510.1"/>
    </source>
</evidence>
<protein>
    <submittedName>
        <fullName evidence="1">Uncharacterized protein</fullName>
    </submittedName>
</protein>
<gene>
    <name evidence="1" type="ORF">TorRG33x02_014940</name>
</gene>
<dbReference type="EMBL" id="JXTC01000004">
    <property type="protein sequence ID" value="POO02510.1"/>
    <property type="molecule type" value="Genomic_DNA"/>
</dbReference>
<evidence type="ECO:0000313" key="2">
    <source>
        <dbReference type="Proteomes" id="UP000237000"/>
    </source>
</evidence>
<organism evidence="1 2">
    <name type="scientific">Trema orientale</name>
    <name type="common">Charcoal tree</name>
    <name type="synonym">Celtis orientalis</name>
    <dbReference type="NCBI Taxonomy" id="63057"/>
    <lineage>
        <taxon>Eukaryota</taxon>
        <taxon>Viridiplantae</taxon>
        <taxon>Streptophyta</taxon>
        <taxon>Embryophyta</taxon>
        <taxon>Tracheophyta</taxon>
        <taxon>Spermatophyta</taxon>
        <taxon>Magnoliopsida</taxon>
        <taxon>eudicotyledons</taxon>
        <taxon>Gunneridae</taxon>
        <taxon>Pentapetalae</taxon>
        <taxon>rosids</taxon>
        <taxon>fabids</taxon>
        <taxon>Rosales</taxon>
        <taxon>Cannabaceae</taxon>
        <taxon>Trema</taxon>
    </lineage>
</organism>
<name>A0A2P5FXK0_TREOI</name>